<comment type="caution">
    <text evidence="8">The sequence shown here is derived from an EMBL/GenBank/DDBJ whole genome shotgun (WGS) entry which is preliminary data.</text>
</comment>
<dbReference type="InterPro" id="IPR003838">
    <property type="entry name" value="ABC3_permease_C"/>
</dbReference>
<keyword evidence="3 6" id="KW-0812">Transmembrane</keyword>
<feature type="transmembrane region" description="Helical" evidence="6">
    <location>
        <begin position="203"/>
        <end position="220"/>
    </location>
</feature>
<feature type="transmembrane region" description="Helical" evidence="6">
    <location>
        <begin position="57"/>
        <end position="80"/>
    </location>
</feature>
<organism evidence="8 9">
    <name type="scientific">Micavibrio aeruginosavorus</name>
    <dbReference type="NCBI Taxonomy" id="349221"/>
    <lineage>
        <taxon>Bacteria</taxon>
        <taxon>Pseudomonadati</taxon>
        <taxon>Bdellovibrionota</taxon>
        <taxon>Bdellovibrionia</taxon>
        <taxon>Bdellovibrionales</taxon>
        <taxon>Pseudobdellovibrionaceae</taxon>
        <taxon>Micavibrio</taxon>
    </lineage>
</organism>
<evidence type="ECO:0000256" key="2">
    <source>
        <dbReference type="ARBA" id="ARBA00022475"/>
    </source>
</evidence>
<evidence type="ECO:0000256" key="6">
    <source>
        <dbReference type="SAM" id="Phobius"/>
    </source>
</evidence>
<feature type="non-terminal residue" evidence="8">
    <location>
        <position position="1"/>
    </location>
</feature>
<feature type="transmembrane region" description="Helical" evidence="6">
    <location>
        <begin position="112"/>
        <end position="135"/>
    </location>
</feature>
<evidence type="ECO:0000256" key="5">
    <source>
        <dbReference type="ARBA" id="ARBA00023136"/>
    </source>
</evidence>
<comment type="subcellular location">
    <subcellularLocation>
        <location evidence="1">Cell membrane</location>
        <topology evidence="1">Multi-pass membrane protein</topology>
    </subcellularLocation>
</comment>
<feature type="transmembrane region" description="Helical" evidence="6">
    <location>
        <begin position="226"/>
        <end position="254"/>
    </location>
</feature>
<dbReference type="Pfam" id="PF02687">
    <property type="entry name" value="FtsX"/>
    <property type="match status" value="1"/>
</dbReference>
<dbReference type="Proteomes" id="UP000249557">
    <property type="component" value="Unassembled WGS sequence"/>
</dbReference>
<keyword evidence="8" id="KW-0808">Transferase</keyword>
<reference evidence="8 9" key="1">
    <citation type="submission" date="2017-08" db="EMBL/GenBank/DDBJ databases">
        <title>Infants hospitalized years apart are colonized by the same room-sourced microbial strains.</title>
        <authorList>
            <person name="Brooks B."/>
            <person name="Olm M.R."/>
            <person name="Firek B.A."/>
            <person name="Baker R."/>
            <person name="Thomas B.C."/>
            <person name="Morowitz M.J."/>
            <person name="Banfield J.F."/>
        </authorList>
    </citation>
    <scope>NUCLEOTIDE SEQUENCE [LARGE SCALE GENOMIC DNA]</scope>
    <source>
        <strain evidence="8">S2_018_000_R2_104</strain>
    </source>
</reference>
<dbReference type="PANTHER" id="PTHR30287">
    <property type="entry name" value="MEMBRANE COMPONENT OF PREDICTED ABC SUPERFAMILY METABOLITE UPTAKE TRANSPORTER"/>
    <property type="match status" value="1"/>
</dbReference>
<evidence type="ECO:0000313" key="8">
    <source>
        <dbReference type="EMBL" id="PZO78693.1"/>
    </source>
</evidence>
<evidence type="ECO:0000256" key="3">
    <source>
        <dbReference type="ARBA" id="ARBA00022692"/>
    </source>
</evidence>
<keyword evidence="2" id="KW-1003">Cell membrane</keyword>
<keyword evidence="5 6" id="KW-0472">Membrane</keyword>
<proteinExistence type="predicted"/>
<dbReference type="GO" id="GO:0005886">
    <property type="term" value="C:plasma membrane"/>
    <property type="evidence" value="ECO:0007669"/>
    <property type="project" value="UniProtKB-SubCell"/>
</dbReference>
<feature type="transmembrane region" description="Helical" evidence="6">
    <location>
        <begin position="518"/>
        <end position="537"/>
    </location>
</feature>
<sequence>LFRTGSMIYHDLRIKLPEGADLKETVAALEAAFPDAPWTVTDADNASPQIKRFVDRLMLFLTLVGLSALLIGGIGIGNGVRAHLETRLKTIAIFKTLGAPAGLIEKIYVWQIVLMAALGTFAGAAIGALAPYFAAPVLSGFLPFALEPVLTWQGFIIPALFGFLTVAVFALWPLGQAVRTSPLELFRAVMTPLTGTPRPKFKIATLIFAAALIALAIGTAEDFSFALWFVIGASGCLFLFHGLGRLVSAVAGKLSVRNRPALRLALRNLHRPGNATANTLVSFGLGLTVMVSVTLIEMNLRYGITQNLPKDAPAFFFMDIQGDQKDGFQKLLSEQESANTIILSPNLRGRIVSVNGVPAEQALKDNSERWLLQNDRGFTYTADLPAHSEITSGEWWPADYAGPPLISVVEDVVRGFGVGVGDEITINILGRDITAKIANTRTVNWMNFTVNFAITFAPGTLEGAPHSWLATVVADPAQETVIQRNIGAAFPNISMIRLSDAVGAASEILGNMANAVRATALVAVVTGMLVLAGSLAATRMQR</sequence>
<feature type="domain" description="ABC3 transporter permease C-terminal" evidence="7">
    <location>
        <begin position="64"/>
        <end position="182"/>
    </location>
</feature>
<feature type="non-terminal residue" evidence="8">
    <location>
        <position position="542"/>
    </location>
</feature>
<dbReference type="GO" id="GO:0016740">
    <property type="term" value="F:transferase activity"/>
    <property type="evidence" value="ECO:0007669"/>
    <property type="project" value="UniProtKB-KW"/>
</dbReference>
<evidence type="ECO:0000259" key="7">
    <source>
        <dbReference type="Pfam" id="PF02687"/>
    </source>
</evidence>
<evidence type="ECO:0000256" key="4">
    <source>
        <dbReference type="ARBA" id="ARBA00022989"/>
    </source>
</evidence>
<protein>
    <submittedName>
        <fullName evidence="8">Glycosyl transferase family 1</fullName>
    </submittedName>
</protein>
<evidence type="ECO:0000313" key="9">
    <source>
        <dbReference type="Proteomes" id="UP000249557"/>
    </source>
</evidence>
<keyword evidence="4 6" id="KW-1133">Transmembrane helix</keyword>
<accession>A0A2W4Z8N0</accession>
<dbReference type="InterPro" id="IPR038766">
    <property type="entry name" value="Membrane_comp_ABC_pdt"/>
</dbReference>
<dbReference type="EMBL" id="QFNK01000379">
    <property type="protein sequence ID" value="PZO78693.1"/>
    <property type="molecule type" value="Genomic_DNA"/>
</dbReference>
<dbReference type="PANTHER" id="PTHR30287:SF1">
    <property type="entry name" value="INNER MEMBRANE PROTEIN"/>
    <property type="match status" value="1"/>
</dbReference>
<feature type="transmembrane region" description="Helical" evidence="6">
    <location>
        <begin position="275"/>
        <end position="296"/>
    </location>
</feature>
<dbReference type="AlphaFoldDB" id="A0A2W4Z8N0"/>
<gene>
    <name evidence="8" type="ORF">DI626_11855</name>
</gene>
<evidence type="ECO:0000256" key="1">
    <source>
        <dbReference type="ARBA" id="ARBA00004651"/>
    </source>
</evidence>
<name>A0A2W4Z8N0_9BACT</name>
<feature type="transmembrane region" description="Helical" evidence="6">
    <location>
        <begin position="155"/>
        <end position="174"/>
    </location>
</feature>